<dbReference type="RefSeq" id="WP_194699976.1">
    <property type="nucleotide sequence ID" value="NZ_JADKNH010000001.1"/>
</dbReference>
<evidence type="ECO:0000256" key="2">
    <source>
        <dbReference type="ARBA" id="ARBA00004162"/>
    </source>
</evidence>
<comment type="caution">
    <text evidence="11">The sequence shown here is derived from an EMBL/GenBank/DDBJ whole genome shotgun (WGS) entry which is preliminary data.</text>
</comment>
<feature type="transmembrane region" description="Helical" evidence="10">
    <location>
        <begin position="7"/>
        <end position="28"/>
    </location>
</feature>
<keyword evidence="6 10" id="KW-0812">Transmembrane</keyword>
<keyword evidence="7 10" id="KW-0283">Flagellar rotation</keyword>
<proteinExistence type="inferred from homology"/>
<name>A0ABR9ZMP5_9FIRM</name>
<evidence type="ECO:0000256" key="4">
    <source>
        <dbReference type="ARBA" id="ARBA00022475"/>
    </source>
</evidence>
<evidence type="ECO:0000256" key="10">
    <source>
        <dbReference type="RuleBase" id="RU364125"/>
    </source>
</evidence>
<keyword evidence="11" id="KW-0966">Cell projection</keyword>
<keyword evidence="4 10" id="KW-1003">Cell membrane</keyword>
<dbReference type="Pfam" id="PF03748">
    <property type="entry name" value="FliL"/>
    <property type="match status" value="1"/>
</dbReference>
<dbReference type="InterPro" id="IPR005503">
    <property type="entry name" value="FliL"/>
</dbReference>
<evidence type="ECO:0000256" key="8">
    <source>
        <dbReference type="ARBA" id="ARBA00022989"/>
    </source>
</evidence>
<keyword evidence="11" id="KW-0969">Cilium</keyword>
<sequence>MNKKMLIIIAAVVLLLVVIGGVVFVFVINKPETEPEIVYLEYRLDEGYSNLADVDSNKIIKYQVTIEYTNADTLALLDKNKTKIVNNIDEIMRITSSEDIDKPNGKQRIRDRIKEMVIEVLDSDEETITDVYIQPFIVQG</sequence>
<keyword evidence="8 10" id="KW-1133">Transmembrane helix</keyword>
<reference evidence="11 12" key="1">
    <citation type="submission" date="2020-11" db="EMBL/GenBank/DDBJ databases">
        <title>Fusibacter basophilias sp. nov.</title>
        <authorList>
            <person name="Qiu D."/>
        </authorList>
    </citation>
    <scope>NUCLEOTIDE SEQUENCE [LARGE SCALE GENOMIC DNA]</scope>
    <source>
        <strain evidence="11 12">Q10-2</strain>
    </source>
</reference>
<comment type="function">
    <text evidence="1 10">Controls the rotational direction of flagella during chemotaxis.</text>
</comment>
<dbReference type="PANTHER" id="PTHR35091">
    <property type="entry name" value="FLAGELLAR PROTEIN FLIL"/>
    <property type="match status" value="1"/>
</dbReference>
<evidence type="ECO:0000313" key="11">
    <source>
        <dbReference type="EMBL" id="MBF4691735.1"/>
    </source>
</evidence>
<evidence type="ECO:0000256" key="9">
    <source>
        <dbReference type="ARBA" id="ARBA00023136"/>
    </source>
</evidence>
<evidence type="ECO:0000256" key="6">
    <source>
        <dbReference type="ARBA" id="ARBA00022692"/>
    </source>
</evidence>
<dbReference type="PANTHER" id="PTHR35091:SF2">
    <property type="entry name" value="FLAGELLAR PROTEIN FLIL"/>
    <property type="match status" value="1"/>
</dbReference>
<comment type="similarity">
    <text evidence="3 10">Belongs to the FliL family.</text>
</comment>
<evidence type="ECO:0000256" key="5">
    <source>
        <dbReference type="ARBA" id="ARBA00022500"/>
    </source>
</evidence>
<evidence type="ECO:0000256" key="7">
    <source>
        <dbReference type="ARBA" id="ARBA00022779"/>
    </source>
</evidence>
<organism evidence="11 12">
    <name type="scientific">Fusibacter ferrireducens</name>
    <dbReference type="NCBI Taxonomy" id="2785058"/>
    <lineage>
        <taxon>Bacteria</taxon>
        <taxon>Bacillati</taxon>
        <taxon>Bacillota</taxon>
        <taxon>Clostridia</taxon>
        <taxon>Eubacteriales</taxon>
        <taxon>Eubacteriales Family XII. Incertae Sedis</taxon>
        <taxon>Fusibacter</taxon>
    </lineage>
</organism>
<dbReference type="Proteomes" id="UP000614200">
    <property type="component" value="Unassembled WGS sequence"/>
</dbReference>
<gene>
    <name evidence="11" type="ORF">ISU02_01320</name>
</gene>
<comment type="subcellular location">
    <subcellularLocation>
        <location evidence="2">Cell membrane</location>
        <topology evidence="2">Single-pass membrane protein</topology>
    </subcellularLocation>
</comment>
<evidence type="ECO:0000256" key="3">
    <source>
        <dbReference type="ARBA" id="ARBA00008281"/>
    </source>
</evidence>
<evidence type="ECO:0000256" key="1">
    <source>
        <dbReference type="ARBA" id="ARBA00002254"/>
    </source>
</evidence>
<protein>
    <recommendedName>
        <fullName evidence="10">Flagellar protein FliL</fullName>
    </recommendedName>
</protein>
<keyword evidence="9 10" id="KW-0472">Membrane</keyword>
<accession>A0ABR9ZMP5</accession>
<dbReference type="EMBL" id="JADKNH010000001">
    <property type="protein sequence ID" value="MBF4691735.1"/>
    <property type="molecule type" value="Genomic_DNA"/>
</dbReference>
<keyword evidence="5 10" id="KW-0145">Chemotaxis</keyword>
<keyword evidence="12" id="KW-1185">Reference proteome</keyword>
<keyword evidence="11" id="KW-0282">Flagellum</keyword>
<evidence type="ECO:0000313" key="12">
    <source>
        <dbReference type="Proteomes" id="UP000614200"/>
    </source>
</evidence>